<feature type="region of interest" description="Disordered" evidence="2">
    <location>
        <begin position="568"/>
        <end position="589"/>
    </location>
</feature>
<dbReference type="SMART" id="SM00327">
    <property type="entry name" value="VWA"/>
    <property type="match status" value="1"/>
</dbReference>
<sequence>MNDQQNTDSQIHQKLELFISCRGLANMDLFSKSDPFVILQTQQNHNWFDFCKTEIVYDNLNPNFTKTFIIDYFFECQQPLKFIVNDDDGDGKFDFIGSAETTLGCIAGSRDQVLIVDLKRGSKKTGSLIIKAEQVRSLNKKLRMQINGDQFPNRSCIPWLSLCPFFRLYRQSQDSNQNLLIYESEHVKFSLDPKWRRLDITLQKLCNGNLDKQLKLEVWDYFSTGSPELIGHTQFTVNEIIDMKQYQKQLLNRDNNQAGLIIFNEVKIYEPPTFMDYLKSGTQINLISAIDFTGSNGSPNSPSSLHYIDNQTGKLNQYQQALLAVGEILLNYSYDKKVPMYGFGCKPNLKNFKSSTTLHCFPLNGNPQNPEVEGIEGIMQTYSDALKHVKFDGPTYFNPLLQEVIKIATLSQDMVKDSYYVLFILTDGEIHDMRQTIDSVVASSHLPLSIIIVGVGNANFSNMNILDDDEGNLKDSKGNQSFRDLVQFVPFNQFKDNPELLAKNVLQELPDQIVEYMQLVDQKPKFQSKQQDISHSEFKQTPTIGNFSGLQISDEYIQQFNQQERVWSSQDKNYKQSQDPYINEKQQFK</sequence>
<dbReference type="AlphaFoldDB" id="A0A8S1VVZ8"/>
<dbReference type="OMA" id="LMILVYF"/>
<gene>
    <name evidence="4" type="ORF">POCTA_138.1.T0750036</name>
</gene>
<dbReference type="EMBL" id="CAJJDP010000074">
    <property type="protein sequence ID" value="CAD8180453.1"/>
    <property type="molecule type" value="Genomic_DNA"/>
</dbReference>
<dbReference type="Pfam" id="PF07002">
    <property type="entry name" value="Copine"/>
    <property type="match status" value="1"/>
</dbReference>
<reference evidence="4" key="1">
    <citation type="submission" date="2021-01" db="EMBL/GenBank/DDBJ databases">
        <authorList>
            <consortium name="Genoscope - CEA"/>
            <person name="William W."/>
        </authorList>
    </citation>
    <scope>NUCLEOTIDE SEQUENCE</scope>
</reference>
<feature type="domain" description="C2" evidence="3">
    <location>
        <begin position="124"/>
        <end position="251"/>
    </location>
</feature>
<dbReference type="OrthoDB" id="5855668at2759"/>
<accession>A0A8S1VVZ8</accession>
<dbReference type="PROSITE" id="PS50004">
    <property type="entry name" value="C2"/>
    <property type="match status" value="2"/>
</dbReference>
<dbReference type="GO" id="GO:0005544">
    <property type="term" value="F:calcium-dependent phospholipid binding"/>
    <property type="evidence" value="ECO:0007669"/>
    <property type="project" value="InterPro"/>
</dbReference>
<dbReference type="GO" id="GO:0071277">
    <property type="term" value="P:cellular response to calcium ion"/>
    <property type="evidence" value="ECO:0007669"/>
    <property type="project" value="TreeGrafter"/>
</dbReference>
<dbReference type="SMART" id="SM00239">
    <property type="entry name" value="C2"/>
    <property type="match status" value="2"/>
</dbReference>
<dbReference type="PANTHER" id="PTHR10857">
    <property type="entry name" value="COPINE"/>
    <property type="match status" value="1"/>
</dbReference>
<evidence type="ECO:0000313" key="5">
    <source>
        <dbReference type="Proteomes" id="UP000683925"/>
    </source>
</evidence>
<name>A0A8S1VVZ8_PAROT</name>
<comment type="caution">
    <text evidence="4">The sequence shown here is derived from an EMBL/GenBank/DDBJ whole genome shotgun (WGS) entry which is preliminary data.</text>
</comment>
<feature type="compositionally biased region" description="Polar residues" evidence="2">
    <location>
        <begin position="568"/>
        <end position="580"/>
    </location>
</feature>
<dbReference type="FunFam" id="2.60.40.150:FF:000351">
    <property type="entry name" value="Copine-A"/>
    <property type="match status" value="1"/>
</dbReference>
<dbReference type="InterPro" id="IPR037768">
    <property type="entry name" value="C2B_Copine"/>
</dbReference>
<proteinExistence type="predicted"/>
<evidence type="ECO:0000256" key="1">
    <source>
        <dbReference type="ARBA" id="ARBA00022737"/>
    </source>
</evidence>
<evidence type="ECO:0000313" key="4">
    <source>
        <dbReference type="EMBL" id="CAD8180453.1"/>
    </source>
</evidence>
<evidence type="ECO:0000259" key="3">
    <source>
        <dbReference type="PROSITE" id="PS50004"/>
    </source>
</evidence>
<protein>
    <recommendedName>
        <fullName evidence="3">C2 domain-containing protein</fullName>
    </recommendedName>
</protein>
<evidence type="ECO:0000256" key="2">
    <source>
        <dbReference type="SAM" id="MobiDB-lite"/>
    </source>
</evidence>
<dbReference type="InterPro" id="IPR045052">
    <property type="entry name" value="Copine"/>
</dbReference>
<keyword evidence="1" id="KW-0677">Repeat</keyword>
<dbReference type="CDD" id="cd04048">
    <property type="entry name" value="C2A_Copine"/>
    <property type="match status" value="1"/>
</dbReference>
<dbReference type="InterPro" id="IPR002035">
    <property type="entry name" value="VWF_A"/>
</dbReference>
<dbReference type="GO" id="GO:0005886">
    <property type="term" value="C:plasma membrane"/>
    <property type="evidence" value="ECO:0007669"/>
    <property type="project" value="TreeGrafter"/>
</dbReference>
<feature type="domain" description="C2" evidence="3">
    <location>
        <begin position="1"/>
        <end position="116"/>
    </location>
</feature>
<dbReference type="InterPro" id="IPR010734">
    <property type="entry name" value="Copine_C"/>
</dbReference>
<dbReference type="CDD" id="cd04047">
    <property type="entry name" value="C2B_Copine"/>
    <property type="match status" value="1"/>
</dbReference>
<dbReference type="Pfam" id="PF00168">
    <property type="entry name" value="C2"/>
    <property type="match status" value="2"/>
</dbReference>
<dbReference type="PANTHER" id="PTHR10857:SF106">
    <property type="entry name" value="C2 DOMAIN-CONTAINING PROTEIN"/>
    <property type="match status" value="1"/>
</dbReference>
<dbReference type="Proteomes" id="UP000683925">
    <property type="component" value="Unassembled WGS sequence"/>
</dbReference>
<keyword evidence="5" id="KW-1185">Reference proteome</keyword>
<dbReference type="InterPro" id="IPR000008">
    <property type="entry name" value="C2_dom"/>
</dbReference>
<organism evidence="4 5">
    <name type="scientific">Paramecium octaurelia</name>
    <dbReference type="NCBI Taxonomy" id="43137"/>
    <lineage>
        <taxon>Eukaryota</taxon>
        <taxon>Sar</taxon>
        <taxon>Alveolata</taxon>
        <taxon>Ciliophora</taxon>
        <taxon>Intramacronucleata</taxon>
        <taxon>Oligohymenophorea</taxon>
        <taxon>Peniculida</taxon>
        <taxon>Parameciidae</taxon>
        <taxon>Paramecium</taxon>
    </lineage>
</organism>